<dbReference type="Proteomes" id="UP001374584">
    <property type="component" value="Unassembled WGS sequence"/>
</dbReference>
<dbReference type="Gene3D" id="1.50.10.10">
    <property type="match status" value="1"/>
</dbReference>
<organism evidence="2 3">
    <name type="scientific">Phaseolus coccineus</name>
    <name type="common">Scarlet runner bean</name>
    <name type="synonym">Phaseolus multiflorus</name>
    <dbReference type="NCBI Taxonomy" id="3886"/>
    <lineage>
        <taxon>Eukaryota</taxon>
        <taxon>Viridiplantae</taxon>
        <taxon>Streptophyta</taxon>
        <taxon>Embryophyta</taxon>
        <taxon>Tracheophyta</taxon>
        <taxon>Spermatophyta</taxon>
        <taxon>Magnoliopsida</taxon>
        <taxon>eudicotyledons</taxon>
        <taxon>Gunneridae</taxon>
        <taxon>Pentapetalae</taxon>
        <taxon>rosids</taxon>
        <taxon>fabids</taxon>
        <taxon>Fabales</taxon>
        <taxon>Fabaceae</taxon>
        <taxon>Papilionoideae</taxon>
        <taxon>50 kb inversion clade</taxon>
        <taxon>NPAAA clade</taxon>
        <taxon>indigoferoid/millettioid clade</taxon>
        <taxon>Phaseoleae</taxon>
        <taxon>Phaseolus</taxon>
    </lineage>
</organism>
<feature type="domain" description="Glycosyl hydrolase family 95 catalytic" evidence="1">
    <location>
        <begin position="85"/>
        <end position="195"/>
    </location>
</feature>
<dbReference type="EMBL" id="JAYMYR010000076">
    <property type="protein sequence ID" value="KAK7326151.1"/>
    <property type="molecule type" value="Genomic_DNA"/>
</dbReference>
<evidence type="ECO:0000313" key="2">
    <source>
        <dbReference type="EMBL" id="KAK7326151.1"/>
    </source>
</evidence>
<dbReference type="Pfam" id="PF22124">
    <property type="entry name" value="Glyco_hydro_95_cat"/>
    <property type="match status" value="1"/>
</dbReference>
<dbReference type="AlphaFoldDB" id="A0AAN9Q8H4"/>
<dbReference type="InterPro" id="IPR054363">
    <property type="entry name" value="GH95_cat"/>
</dbReference>
<proteinExistence type="predicted"/>
<evidence type="ECO:0000313" key="3">
    <source>
        <dbReference type="Proteomes" id="UP001374584"/>
    </source>
</evidence>
<name>A0AAN9Q8H4_PHACN</name>
<dbReference type="GO" id="GO:0005975">
    <property type="term" value="P:carbohydrate metabolic process"/>
    <property type="evidence" value="ECO:0007669"/>
    <property type="project" value="InterPro"/>
</dbReference>
<reference evidence="2 3" key="1">
    <citation type="submission" date="2024-01" db="EMBL/GenBank/DDBJ databases">
        <title>The genomes of 5 underutilized Papilionoideae crops provide insights into root nodulation and disease resistanc.</title>
        <authorList>
            <person name="Jiang F."/>
        </authorList>
    </citation>
    <scope>NUCLEOTIDE SEQUENCE [LARGE SCALE GENOMIC DNA]</scope>
    <source>
        <strain evidence="2">JINMINGXINNONG_FW02</strain>
        <tissue evidence="2">Leaves</tissue>
    </source>
</reference>
<accession>A0AAN9Q8H4</accession>
<comment type="caution">
    <text evidence="2">The sequence shown here is derived from an EMBL/GenBank/DDBJ whole genome shotgun (WGS) entry which is preliminary data.</text>
</comment>
<evidence type="ECO:0000259" key="1">
    <source>
        <dbReference type="Pfam" id="PF22124"/>
    </source>
</evidence>
<keyword evidence="3" id="KW-1185">Reference proteome</keyword>
<gene>
    <name evidence="2" type="ORF">VNO80_33226</name>
</gene>
<dbReference type="InterPro" id="IPR012341">
    <property type="entry name" value="6hp_glycosidase-like_sf"/>
</dbReference>
<sequence>MAISTSYVRYNDTTPTPQSATPRFAPLAFRLPRAQAKVDRATLPYLDRLISIWARRIRPGNTDRSAFKGIGCRAAADPLSRIIRPLWPGFEMTIKINTEMNTGQTSAQYARDGQSHSSRMCGSSPETGRERPVSCMALAAGYVTTTHDIWRATAPIDGPQYGLWPMGGARLCASLGPTTTTIADSAYLESVYPIFVAHVSSSSTGDGASRKQWLAYDPTRLEQMAADGMARGLGYASTRPRSPARLASVRSISTVIRSRPTRRQSLPPPLVRRCSIAATVVPLVDRVED</sequence>
<protein>
    <recommendedName>
        <fullName evidence="1">Glycosyl hydrolase family 95 catalytic domain-containing protein</fullName>
    </recommendedName>
</protein>